<accession>A0A451B1H4</accession>
<name>A0A451B1H4_9GAMM</name>
<dbReference type="EMBL" id="CAADGD010000098">
    <property type="protein sequence ID" value="VFK72136.1"/>
    <property type="molecule type" value="Genomic_DNA"/>
</dbReference>
<dbReference type="EMBL" id="CAADFZ010000102">
    <property type="protein sequence ID" value="VFK66647.1"/>
    <property type="molecule type" value="Genomic_DNA"/>
</dbReference>
<evidence type="ECO:0008006" key="4">
    <source>
        <dbReference type="Google" id="ProtNLM"/>
    </source>
</evidence>
<organism evidence="3">
    <name type="scientific">Candidatus Kentrum sp. UNK</name>
    <dbReference type="NCBI Taxonomy" id="2126344"/>
    <lineage>
        <taxon>Bacteria</taxon>
        <taxon>Pseudomonadati</taxon>
        <taxon>Pseudomonadota</taxon>
        <taxon>Gammaproteobacteria</taxon>
        <taxon>Candidatus Kentrum</taxon>
    </lineage>
</organism>
<dbReference type="AlphaFoldDB" id="A0A451B1H4"/>
<keyword evidence="1" id="KW-0175">Coiled coil</keyword>
<evidence type="ECO:0000256" key="1">
    <source>
        <dbReference type="SAM" id="Coils"/>
    </source>
</evidence>
<sequence length="234" mass="27147">MNAQRARLAGKVEFFLESLEQQKTEDHSEELRKLEERIKVLESEVDPDALEEAMQSVAQGIAAEAGEILDSLPFDDSTRKRRLVFDHKKLQCHQLDGIRQVRMPTIGSDENYLSLHLAFYLVLHRLFAKSRRPVPGLIVIDQVSRPYFPKEKYEKMVDLSEDGDIASKLMDEREKVRKIFDLLFKEVDGAANLQILVFEKAFFPEDERYRNAVRFTWSKPEGLVPADWPEKPLT</sequence>
<feature type="coiled-coil region" evidence="1">
    <location>
        <begin position="17"/>
        <end position="44"/>
    </location>
</feature>
<dbReference type="InterPro" id="IPR022205">
    <property type="entry name" value="DUF3732"/>
</dbReference>
<evidence type="ECO:0000313" key="2">
    <source>
        <dbReference type="EMBL" id="VFK66647.1"/>
    </source>
</evidence>
<proteinExistence type="predicted"/>
<evidence type="ECO:0000313" key="3">
    <source>
        <dbReference type="EMBL" id="VFK72136.1"/>
    </source>
</evidence>
<gene>
    <name evidence="2" type="ORF">BECKUNK1418G_GA0071005_11022</name>
    <name evidence="3" type="ORF">BECKUNK1418H_GA0071006_10982</name>
</gene>
<dbReference type="Pfam" id="PF12532">
    <property type="entry name" value="DUF3732"/>
    <property type="match status" value="1"/>
</dbReference>
<protein>
    <recommendedName>
        <fullName evidence="4">DUF3732 domain-containing protein</fullName>
    </recommendedName>
</protein>
<reference evidence="3" key="1">
    <citation type="submission" date="2019-02" db="EMBL/GenBank/DDBJ databases">
        <authorList>
            <person name="Gruber-Vodicka R. H."/>
            <person name="Seah K. B. B."/>
        </authorList>
    </citation>
    <scope>NUCLEOTIDE SEQUENCE</scope>
    <source>
        <strain evidence="3">BECK_BY19</strain>
        <strain evidence="2">BECK_BY8</strain>
    </source>
</reference>